<evidence type="ECO:0000256" key="1">
    <source>
        <dbReference type="SAM" id="SignalP"/>
    </source>
</evidence>
<gene>
    <name evidence="2" type="ORF">GQ602_004878</name>
</gene>
<comment type="caution">
    <text evidence="2">The sequence shown here is derived from an EMBL/GenBank/DDBJ whole genome shotgun (WGS) entry which is preliminary data.</text>
</comment>
<feature type="signal peptide" evidence="1">
    <location>
        <begin position="1"/>
        <end position="17"/>
    </location>
</feature>
<sequence length="135" mass="15561">MKSLLLLLMAQLVTVNAYCKLLTTHCPVASDFSCLCGPVYVCQSPKEYPLLRRPTDSMLYVNEKDFKRFFQQHTYNCIRLSVDVWSGSKECRTPIISFCKLYRRQYMHDEPENQQHPIVVVGAGNFFPDRSGISS</sequence>
<protein>
    <submittedName>
        <fullName evidence="2">Uncharacterized protein</fullName>
    </submittedName>
</protein>
<evidence type="ECO:0000313" key="2">
    <source>
        <dbReference type="EMBL" id="KAF4585573.1"/>
    </source>
</evidence>
<keyword evidence="3" id="KW-1185">Reference proteome</keyword>
<feature type="chain" id="PRO_5034930634" evidence="1">
    <location>
        <begin position="18"/>
        <end position="135"/>
    </location>
</feature>
<reference evidence="2 3" key="1">
    <citation type="journal article" date="2020" name="G3 (Bethesda)">
        <title>Genetic Underpinnings of Host Manipulation by Ophiocordyceps as Revealed by Comparative Transcriptomics.</title>
        <authorList>
            <person name="Will I."/>
            <person name="Das B."/>
            <person name="Trinh T."/>
            <person name="Brachmann A."/>
            <person name="Ohm R.A."/>
            <person name="de Bekker C."/>
        </authorList>
    </citation>
    <scope>NUCLEOTIDE SEQUENCE [LARGE SCALE GENOMIC DNA]</scope>
    <source>
        <strain evidence="2 3">EC05</strain>
    </source>
</reference>
<proteinExistence type="predicted"/>
<dbReference type="EMBL" id="JAACLJ010000005">
    <property type="protein sequence ID" value="KAF4585573.1"/>
    <property type="molecule type" value="Genomic_DNA"/>
</dbReference>
<name>A0A8H4VCR8_9HYPO</name>
<dbReference type="Proteomes" id="UP000562929">
    <property type="component" value="Unassembled WGS sequence"/>
</dbReference>
<accession>A0A8H4VCR8</accession>
<dbReference type="AlphaFoldDB" id="A0A8H4VCR8"/>
<organism evidence="2 3">
    <name type="scientific">Ophiocordyceps camponoti-floridani</name>
    <dbReference type="NCBI Taxonomy" id="2030778"/>
    <lineage>
        <taxon>Eukaryota</taxon>
        <taxon>Fungi</taxon>
        <taxon>Dikarya</taxon>
        <taxon>Ascomycota</taxon>
        <taxon>Pezizomycotina</taxon>
        <taxon>Sordariomycetes</taxon>
        <taxon>Hypocreomycetidae</taxon>
        <taxon>Hypocreales</taxon>
        <taxon>Ophiocordycipitaceae</taxon>
        <taxon>Ophiocordyceps</taxon>
    </lineage>
</organism>
<evidence type="ECO:0000313" key="3">
    <source>
        <dbReference type="Proteomes" id="UP000562929"/>
    </source>
</evidence>
<keyword evidence="1" id="KW-0732">Signal</keyword>